<organism evidence="2">
    <name type="scientific">Streptomyces haneummycinicus</name>
    <dbReference type="NCBI Taxonomy" id="3074435"/>
    <lineage>
        <taxon>Bacteria</taxon>
        <taxon>Bacillati</taxon>
        <taxon>Actinomycetota</taxon>
        <taxon>Actinomycetes</taxon>
        <taxon>Kitasatosporales</taxon>
        <taxon>Streptomycetaceae</taxon>
        <taxon>Streptomyces</taxon>
    </lineage>
</organism>
<name>A0AAT9HDI6_9ACTN</name>
<accession>A0AAT9HDI6</accession>
<protein>
    <submittedName>
        <fullName evidence="2">Uncharacterized protein</fullName>
    </submittedName>
</protein>
<reference evidence="2" key="2">
    <citation type="submission" date="2024-07" db="EMBL/GenBank/DDBJ databases">
        <title>Streptomyces haneummycinica sp. nov., a new antibiotic-producing actinobacterium isolated from marine sediment.</title>
        <authorList>
            <person name="Uemura M."/>
            <person name="Hamada M."/>
            <person name="Hirano S."/>
            <person name="Kobayashi K."/>
            <person name="Ohshiro T."/>
            <person name="Kobayashi T."/>
            <person name="Terahara T."/>
        </authorList>
    </citation>
    <scope>NUCLEOTIDE SEQUENCE</scope>
    <source>
        <strain evidence="2">KM77-8</strain>
    </source>
</reference>
<evidence type="ECO:0000256" key="1">
    <source>
        <dbReference type="SAM" id="MobiDB-lite"/>
    </source>
</evidence>
<proteinExistence type="predicted"/>
<feature type="compositionally biased region" description="Polar residues" evidence="1">
    <location>
        <begin position="17"/>
        <end position="32"/>
    </location>
</feature>
<reference evidence="2" key="1">
    <citation type="submission" date="2024-06" db="EMBL/GenBank/DDBJ databases">
        <authorList>
            <consortium name="consrtm"/>
            <person name="Uemura M."/>
            <person name="Terahara T."/>
        </authorList>
    </citation>
    <scope>NUCLEOTIDE SEQUENCE</scope>
    <source>
        <strain evidence="2">KM77-8</strain>
    </source>
</reference>
<evidence type="ECO:0000313" key="2">
    <source>
        <dbReference type="EMBL" id="BFO15483.1"/>
    </source>
</evidence>
<sequence length="57" mass="5912">MTLPPVVSWPGKEESDATSPGSPSTGAVSLSPWTDEVSAKSPVREKESPPGGRYGEV</sequence>
<dbReference type="AlphaFoldDB" id="A0AAT9HDI6"/>
<dbReference type="EMBL" id="AP035768">
    <property type="protein sequence ID" value="BFO15483.1"/>
    <property type="molecule type" value="Genomic_DNA"/>
</dbReference>
<gene>
    <name evidence="2" type="ORF">SHKM778_18710</name>
</gene>
<feature type="region of interest" description="Disordered" evidence="1">
    <location>
        <begin position="1"/>
        <end position="57"/>
    </location>
</feature>